<dbReference type="PATRIC" id="fig|445709.3.peg.613"/>
<organism evidence="2 3">
    <name type="scientific">Pandoraea thiooxydans</name>
    <dbReference type="NCBI Taxonomy" id="445709"/>
    <lineage>
        <taxon>Bacteria</taxon>
        <taxon>Pseudomonadati</taxon>
        <taxon>Pseudomonadota</taxon>
        <taxon>Betaproteobacteria</taxon>
        <taxon>Burkholderiales</taxon>
        <taxon>Burkholderiaceae</taxon>
        <taxon>Pandoraea</taxon>
    </lineage>
</organism>
<feature type="transmembrane region" description="Helical" evidence="1">
    <location>
        <begin position="20"/>
        <end position="42"/>
    </location>
</feature>
<dbReference type="AlphaFoldDB" id="A0A0G3EK40"/>
<keyword evidence="3" id="KW-1185">Reference proteome</keyword>
<dbReference type="RefSeq" id="WP_047212856.1">
    <property type="nucleotide sequence ID" value="NZ_CP011568.3"/>
</dbReference>
<dbReference type="KEGG" id="ptx:ABW99_02830"/>
<feature type="transmembrane region" description="Helical" evidence="1">
    <location>
        <begin position="74"/>
        <end position="97"/>
    </location>
</feature>
<accession>A0A0G3EK40</accession>
<evidence type="ECO:0008006" key="4">
    <source>
        <dbReference type="Google" id="ProtNLM"/>
    </source>
</evidence>
<reference evidence="3" key="1">
    <citation type="submission" date="2015-06" db="EMBL/GenBank/DDBJ databases">
        <authorList>
            <person name="Lim Y.L."/>
            <person name="Ee R."/>
            <person name="Yong D."/>
            <person name="How K.Y."/>
            <person name="Yin W.F."/>
            <person name="Chan K.G."/>
        </authorList>
    </citation>
    <scope>NUCLEOTIDE SEQUENCE [LARGE SCALE GENOMIC DNA]</scope>
    <source>
        <strain evidence="3">DSM 25325</strain>
    </source>
</reference>
<keyword evidence="1" id="KW-1133">Transmembrane helix</keyword>
<protein>
    <recommendedName>
        <fullName evidence="4">Sodium:proline symporter</fullName>
    </recommendedName>
</protein>
<evidence type="ECO:0000313" key="3">
    <source>
        <dbReference type="Proteomes" id="UP000036700"/>
    </source>
</evidence>
<evidence type="ECO:0000313" key="2">
    <source>
        <dbReference type="EMBL" id="AKJ67320.1"/>
    </source>
</evidence>
<dbReference type="Proteomes" id="UP000036700">
    <property type="component" value="Chromosome"/>
</dbReference>
<evidence type="ECO:0000256" key="1">
    <source>
        <dbReference type="SAM" id="Phobius"/>
    </source>
</evidence>
<keyword evidence="1" id="KW-0812">Transmembrane</keyword>
<keyword evidence="1" id="KW-0472">Membrane</keyword>
<proteinExistence type="predicted"/>
<feature type="transmembrane region" description="Helical" evidence="1">
    <location>
        <begin position="140"/>
        <end position="161"/>
    </location>
</feature>
<dbReference type="EMBL" id="CP011568">
    <property type="protein sequence ID" value="AKJ67320.1"/>
    <property type="molecule type" value="Genomic_DNA"/>
</dbReference>
<name>A0A0G3EK40_9BURK</name>
<dbReference type="STRING" id="445709.ABW99_02830"/>
<gene>
    <name evidence="2" type="ORF">ABW99_02830</name>
</gene>
<feature type="transmembrane region" description="Helical" evidence="1">
    <location>
        <begin position="109"/>
        <end position="128"/>
    </location>
</feature>
<sequence length="176" mass="18993">MELHLGTHHFTHRRPDWSAAATAGFAACAFFCAVEMLAVLLVTGQSPWIPPRMVAAILLGTGVLQPPATFDVTIVAAALAVHFVLGIGLGLILGAIVAPFRLDSDVATVSIAGGVFGLVVYLFNFHVMTDVFPWFAASRGWLMLAGHLVFGAFAGYMYWLLAQIDERPRARTLARR</sequence>
<dbReference type="OrthoDB" id="6169516at2"/>